<feature type="coiled-coil region" evidence="1">
    <location>
        <begin position="613"/>
        <end position="670"/>
    </location>
</feature>
<dbReference type="AlphaFoldDB" id="A0A146JZZ8"/>
<dbReference type="EMBL" id="GDID01006344">
    <property type="protein sequence ID" value="JAP90262.1"/>
    <property type="molecule type" value="Transcribed_RNA"/>
</dbReference>
<sequence>QNYAFELERKLKSVINSQNLSGVTMMIDQYGNLYKFNEQNQEWEVHNLNCHCYENARAYYFKKFIYLNDIHKNMFKINTETFEKTRVDIQLFGQQNCFALSCNSAFYINTQQQLIELDLTTEQSQVSQFKDCVQVSSFAEFVAVITKNNQLYQTTLLNFEGQNIKVCKNFDGQFCFDGTANLVKVKQVQASQSPFEYIDVLDPSFQIKSGTQTEHQLCTFFGPTFKKNIITEQQINYQIWAKSISEQKPVQKITDKPTQQIIKELNEMVLIEELAAKPNECLAKNLENALKKGYWRYISKFPPKIIEQNKQLIEININDILDNLQDLKYCSSELIYSAICNVLVDDDSVNLEVKQQFQSAFQQNIQSFKHSILLKENVRELRHQIKEENFQQSVHLQLQTQALTQKETTNRLEQYKNEQYQAQFMAQKREKEDFILLCQSIRGEQKEMEKILKRYLYDGDIWFDGDVDHLKNQIECKNRQIEQLKSDIQQNHCQYDLQLQNVNQQLKTQNDTIDHLKQQLYQQNFMEQQIEKVSDFVQDIHKQYVELKHQSHDQSQNFLQEQQKYNFILQKKIEDLDELKLFLEQQQYIQMSLTKQMHQEIQGLKEIGNQVFKEVFEDDVQDLKDQIERKNQQIGQLQKDRQQEHLVFELEQLKNQSRIQQDEILKLKKNIFNQNKYFANVVKHAQKELDTHLMGNTELNIKIDQLYTKVPMCGKRESESDQCILCFEVDLMENDGFLEIEDDIEQDEQMIYVNKEAEVNQQQIPMQQQEEEEENEEEEEKEEEQESQ</sequence>
<accession>A0A146JZZ8</accession>
<name>A0A146JZZ8_9EUKA</name>
<feature type="compositionally biased region" description="Acidic residues" evidence="2">
    <location>
        <begin position="769"/>
        <end position="788"/>
    </location>
</feature>
<organism evidence="3">
    <name type="scientific">Trepomonas sp. PC1</name>
    <dbReference type="NCBI Taxonomy" id="1076344"/>
    <lineage>
        <taxon>Eukaryota</taxon>
        <taxon>Metamonada</taxon>
        <taxon>Diplomonadida</taxon>
        <taxon>Hexamitidae</taxon>
        <taxon>Hexamitinae</taxon>
        <taxon>Trepomonas</taxon>
    </lineage>
</organism>
<reference evidence="3" key="1">
    <citation type="submission" date="2015-07" db="EMBL/GenBank/DDBJ databases">
        <title>Adaptation to a free-living lifestyle via gene acquisitions in the diplomonad Trepomonas sp. PC1.</title>
        <authorList>
            <person name="Xu F."/>
            <person name="Jerlstrom-Hultqvist J."/>
            <person name="Kolisko M."/>
            <person name="Simpson A.G.B."/>
            <person name="Roger A.J."/>
            <person name="Svard S.G."/>
            <person name="Andersson J.O."/>
        </authorList>
    </citation>
    <scope>NUCLEOTIDE SEQUENCE</scope>
    <source>
        <strain evidence="3">PC1</strain>
    </source>
</reference>
<evidence type="ECO:0000256" key="1">
    <source>
        <dbReference type="SAM" id="Coils"/>
    </source>
</evidence>
<evidence type="ECO:0000256" key="2">
    <source>
        <dbReference type="SAM" id="MobiDB-lite"/>
    </source>
</evidence>
<keyword evidence="1" id="KW-0175">Coiled coil</keyword>
<feature type="region of interest" description="Disordered" evidence="2">
    <location>
        <begin position="757"/>
        <end position="788"/>
    </location>
</feature>
<feature type="coiled-coil region" evidence="1">
    <location>
        <begin position="467"/>
        <end position="519"/>
    </location>
</feature>
<proteinExistence type="predicted"/>
<evidence type="ECO:0000313" key="3">
    <source>
        <dbReference type="EMBL" id="JAP90262.1"/>
    </source>
</evidence>
<protein>
    <submittedName>
        <fullName evidence="3">Uncharacterized protein</fullName>
    </submittedName>
</protein>
<feature type="non-terminal residue" evidence="3">
    <location>
        <position position="1"/>
    </location>
</feature>
<gene>
    <name evidence="3" type="ORF">TPC1_30243</name>
</gene>